<evidence type="ECO:0000256" key="2">
    <source>
        <dbReference type="ARBA" id="ARBA00001913"/>
    </source>
</evidence>
<dbReference type="PANTHER" id="PTHR31517">
    <property type="match status" value="1"/>
</dbReference>
<organism evidence="12">
    <name type="scientific">Triticum urartu</name>
    <name type="common">Red wild einkorn</name>
    <name type="synonym">Crithodium urartu</name>
    <dbReference type="NCBI Taxonomy" id="4572"/>
    <lineage>
        <taxon>Eukaryota</taxon>
        <taxon>Viridiplantae</taxon>
        <taxon>Streptophyta</taxon>
        <taxon>Embryophyta</taxon>
        <taxon>Tracheophyta</taxon>
        <taxon>Spermatophyta</taxon>
        <taxon>Magnoliopsida</taxon>
        <taxon>Liliopsida</taxon>
        <taxon>Poales</taxon>
        <taxon>Poaceae</taxon>
        <taxon>BOP clade</taxon>
        <taxon>Pooideae</taxon>
        <taxon>Triticodae</taxon>
        <taxon>Triticeae</taxon>
        <taxon>Triticinae</taxon>
        <taxon>Triticum</taxon>
    </lineage>
</organism>
<dbReference type="InterPro" id="IPR010255">
    <property type="entry name" value="Haem_peroxidase_sf"/>
</dbReference>
<keyword evidence="7" id="KW-0106">Calcium</keyword>
<sequence length="73" mass="8051">MGLFFSDNQLRVDGNLNVLVNRFAANETLWKERFAAAMVKMGRIHVQTGSCGQVRLNCNVVNPMLSSVCLAHG</sequence>
<dbReference type="AlphaFoldDB" id="M7Z652"/>
<keyword evidence="5" id="KW-0349">Heme</keyword>
<dbReference type="PANTHER" id="PTHR31517:SF84">
    <property type="entry name" value="PEROXIDASE"/>
    <property type="match status" value="1"/>
</dbReference>
<evidence type="ECO:0000256" key="9">
    <source>
        <dbReference type="ARBA" id="ARBA00023004"/>
    </source>
</evidence>
<dbReference type="SUPFAM" id="SSF48113">
    <property type="entry name" value="Heme-dependent peroxidases"/>
    <property type="match status" value="1"/>
</dbReference>
<dbReference type="Gene3D" id="1.10.420.10">
    <property type="entry name" value="Peroxidase, domain 2"/>
    <property type="match status" value="1"/>
</dbReference>
<evidence type="ECO:0000256" key="8">
    <source>
        <dbReference type="ARBA" id="ARBA00023002"/>
    </source>
</evidence>
<evidence type="ECO:0000256" key="4">
    <source>
        <dbReference type="ARBA" id="ARBA00022559"/>
    </source>
</evidence>
<evidence type="ECO:0000256" key="6">
    <source>
        <dbReference type="ARBA" id="ARBA00022723"/>
    </source>
</evidence>
<reference evidence="12" key="1">
    <citation type="journal article" date="2013" name="Nature">
        <title>Draft genome of the wheat A-genome progenitor Triticum urartu.</title>
        <authorList>
            <person name="Ling H.Q."/>
            <person name="Zhao S."/>
            <person name="Liu D."/>
            <person name="Wang J."/>
            <person name="Sun H."/>
            <person name="Zhang C."/>
            <person name="Fan H."/>
            <person name="Li D."/>
            <person name="Dong L."/>
            <person name="Tao Y."/>
            <person name="Gao C."/>
            <person name="Wu H."/>
            <person name="Li Y."/>
            <person name="Cui Y."/>
            <person name="Guo X."/>
            <person name="Zheng S."/>
            <person name="Wang B."/>
            <person name="Yu K."/>
            <person name="Liang Q."/>
            <person name="Yang W."/>
            <person name="Lou X."/>
            <person name="Chen J."/>
            <person name="Feng M."/>
            <person name="Jian J."/>
            <person name="Zhang X."/>
            <person name="Luo G."/>
            <person name="Jiang Y."/>
            <person name="Liu J."/>
            <person name="Wang Z."/>
            <person name="Sha Y."/>
            <person name="Zhang B."/>
            <person name="Wu H."/>
            <person name="Tang D."/>
            <person name="Shen Q."/>
            <person name="Xue P."/>
            <person name="Zou S."/>
            <person name="Wang X."/>
            <person name="Liu X."/>
            <person name="Wang F."/>
            <person name="Yang Y."/>
            <person name="An X."/>
            <person name="Dong Z."/>
            <person name="Zhang K."/>
            <person name="Zhang X."/>
            <person name="Luo M.C."/>
            <person name="Dvorak J."/>
            <person name="Tong Y."/>
            <person name="Wang J."/>
            <person name="Yang H."/>
            <person name="Li Z."/>
            <person name="Wang D."/>
            <person name="Zhang A."/>
            <person name="Wang J."/>
        </authorList>
    </citation>
    <scope>NUCLEOTIDE SEQUENCE</scope>
</reference>
<gene>
    <name evidence="12" type="ORF">TRIUR3_33764</name>
</gene>
<comment type="cofactor">
    <cofactor evidence="3">
        <name>heme b</name>
        <dbReference type="ChEBI" id="CHEBI:60344"/>
    </cofactor>
</comment>
<evidence type="ECO:0000256" key="7">
    <source>
        <dbReference type="ARBA" id="ARBA00022837"/>
    </source>
</evidence>
<feature type="domain" description="Plant heme peroxidase family profile" evidence="11">
    <location>
        <begin position="1"/>
        <end position="62"/>
    </location>
</feature>
<dbReference type="Gene3D" id="1.10.520.10">
    <property type="match status" value="1"/>
</dbReference>
<dbReference type="EMBL" id="KD130287">
    <property type="protein sequence ID" value="EMS58633.1"/>
    <property type="molecule type" value="Genomic_DNA"/>
</dbReference>
<dbReference type="InterPro" id="IPR002016">
    <property type="entry name" value="Haem_peroxidase"/>
</dbReference>
<dbReference type="PROSITE" id="PS50873">
    <property type="entry name" value="PEROXIDASE_4"/>
    <property type="match status" value="1"/>
</dbReference>
<comment type="catalytic activity">
    <reaction evidence="1">
        <text>2 a phenolic donor + H2O2 = 2 a phenolic radical donor + 2 H2O</text>
        <dbReference type="Rhea" id="RHEA:56136"/>
        <dbReference type="ChEBI" id="CHEBI:15377"/>
        <dbReference type="ChEBI" id="CHEBI:16240"/>
        <dbReference type="ChEBI" id="CHEBI:139520"/>
        <dbReference type="ChEBI" id="CHEBI:139521"/>
        <dbReference type="EC" id="1.11.1.7"/>
    </reaction>
</comment>
<proteinExistence type="predicted"/>
<comment type="cofactor">
    <cofactor evidence="2">
        <name>Ca(2+)</name>
        <dbReference type="ChEBI" id="CHEBI:29108"/>
    </cofactor>
</comment>
<keyword evidence="4 12" id="KW-0575">Peroxidase</keyword>
<accession>M7Z652</accession>
<dbReference type="GO" id="GO:0042744">
    <property type="term" value="P:hydrogen peroxide catabolic process"/>
    <property type="evidence" value="ECO:0007669"/>
    <property type="project" value="UniProtKB-KW"/>
</dbReference>
<dbReference type="GO" id="GO:0140825">
    <property type="term" value="F:lactoperoxidase activity"/>
    <property type="evidence" value="ECO:0007669"/>
    <property type="project" value="UniProtKB-EC"/>
</dbReference>
<dbReference type="OMA" id="HVQTGSC"/>
<protein>
    <submittedName>
        <fullName evidence="12">Peroxidase 1</fullName>
    </submittedName>
</protein>
<evidence type="ECO:0000256" key="5">
    <source>
        <dbReference type="ARBA" id="ARBA00022617"/>
    </source>
</evidence>
<dbReference type="GO" id="GO:0046872">
    <property type="term" value="F:metal ion binding"/>
    <property type="evidence" value="ECO:0007669"/>
    <property type="project" value="UniProtKB-KW"/>
</dbReference>
<dbReference type="STRING" id="4572.M7Z652"/>
<evidence type="ECO:0000256" key="3">
    <source>
        <dbReference type="ARBA" id="ARBA00001970"/>
    </source>
</evidence>
<keyword evidence="9" id="KW-0408">Iron</keyword>
<evidence type="ECO:0000256" key="1">
    <source>
        <dbReference type="ARBA" id="ARBA00000189"/>
    </source>
</evidence>
<evidence type="ECO:0000256" key="10">
    <source>
        <dbReference type="ARBA" id="ARBA00023324"/>
    </source>
</evidence>
<dbReference type="GO" id="GO:0020037">
    <property type="term" value="F:heme binding"/>
    <property type="evidence" value="ECO:0007669"/>
    <property type="project" value="InterPro"/>
</dbReference>
<keyword evidence="6" id="KW-0479">Metal-binding</keyword>
<evidence type="ECO:0000259" key="11">
    <source>
        <dbReference type="PROSITE" id="PS50873"/>
    </source>
</evidence>
<dbReference type="InterPro" id="IPR000823">
    <property type="entry name" value="Peroxidase_pln"/>
</dbReference>
<name>M7Z652_TRIUA</name>
<keyword evidence="8" id="KW-0560">Oxidoreductase</keyword>
<evidence type="ECO:0000313" key="12">
    <source>
        <dbReference type="EMBL" id="EMS58633.1"/>
    </source>
</evidence>
<dbReference type="GO" id="GO:0006979">
    <property type="term" value="P:response to oxidative stress"/>
    <property type="evidence" value="ECO:0007669"/>
    <property type="project" value="InterPro"/>
</dbReference>
<keyword evidence="10" id="KW-0376">Hydrogen peroxide</keyword>